<dbReference type="InParanoid" id="B4JHU4"/>
<keyword evidence="3" id="KW-1185">Reference proteome</keyword>
<evidence type="ECO:0000313" key="3">
    <source>
        <dbReference type="Proteomes" id="UP000001070"/>
    </source>
</evidence>
<feature type="compositionally biased region" description="Basic and acidic residues" evidence="1">
    <location>
        <begin position="204"/>
        <end position="213"/>
    </location>
</feature>
<dbReference type="HOGENOM" id="CLU_485964_0_0_1"/>
<proteinExistence type="predicted"/>
<dbReference type="OrthoDB" id="7872933at2759"/>
<dbReference type="eggNOG" id="KOG4615">
    <property type="taxonomic scope" value="Eukaryota"/>
</dbReference>
<feature type="region of interest" description="Disordered" evidence="1">
    <location>
        <begin position="112"/>
        <end position="142"/>
    </location>
</feature>
<dbReference type="AlphaFoldDB" id="B4JHU4"/>
<feature type="region of interest" description="Disordered" evidence="1">
    <location>
        <begin position="282"/>
        <end position="310"/>
    </location>
</feature>
<dbReference type="Proteomes" id="UP000001070">
    <property type="component" value="Unassembled WGS sequence"/>
</dbReference>
<feature type="compositionally biased region" description="Low complexity" evidence="1">
    <location>
        <begin position="116"/>
        <end position="130"/>
    </location>
</feature>
<gene>
    <name evidence="2" type="primary">Dgri\GH17218</name>
    <name evidence="2" type="ORF">Dgri_GH17218</name>
</gene>
<evidence type="ECO:0000256" key="1">
    <source>
        <dbReference type="SAM" id="MobiDB-lite"/>
    </source>
</evidence>
<reference evidence="2 3" key="1">
    <citation type="journal article" date="2007" name="Nature">
        <title>Evolution of genes and genomes on the Drosophila phylogeny.</title>
        <authorList>
            <consortium name="Drosophila 12 Genomes Consortium"/>
            <person name="Clark A.G."/>
            <person name="Eisen M.B."/>
            <person name="Smith D.R."/>
            <person name="Bergman C.M."/>
            <person name="Oliver B."/>
            <person name="Markow T.A."/>
            <person name="Kaufman T.C."/>
            <person name="Kellis M."/>
            <person name="Gelbart W."/>
            <person name="Iyer V.N."/>
            <person name="Pollard D.A."/>
            <person name="Sackton T.B."/>
            <person name="Larracuente A.M."/>
            <person name="Singh N.D."/>
            <person name="Abad J.P."/>
            <person name="Abt D.N."/>
            <person name="Adryan B."/>
            <person name="Aguade M."/>
            <person name="Akashi H."/>
            <person name="Anderson W.W."/>
            <person name="Aquadro C.F."/>
            <person name="Ardell D.H."/>
            <person name="Arguello R."/>
            <person name="Artieri C.G."/>
            <person name="Barbash D.A."/>
            <person name="Barker D."/>
            <person name="Barsanti P."/>
            <person name="Batterham P."/>
            <person name="Batzoglou S."/>
            <person name="Begun D."/>
            <person name="Bhutkar A."/>
            <person name="Blanco E."/>
            <person name="Bosak S.A."/>
            <person name="Bradley R.K."/>
            <person name="Brand A.D."/>
            <person name="Brent M.R."/>
            <person name="Brooks A.N."/>
            <person name="Brown R.H."/>
            <person name="Butlin R.K."/>
            <person name="Caggese C."/>
            <person name="Calvi B.R."/>
            <person name="Bernardo de Carvalho A."/>
            <person name="Caspi A."/>
            <person name="Castrezana S."/>
            <person name="Celniker S.E."/>
            <person name="Chang J.L."/>
            <person name="Chapple C."/>
            <person name="Chatterji S."/>
            <person name="Chinwalla A."/>
            <person name="Civetta A."/>
            <person name="Clifton S.W."/>
            <person name="Comeron J.M."/>
            <person name="Costello J.C."/>
            <person name="Coyne J.A."/>
            <person name="Daub J."/>
            <person name="David R.G."/>
            <person name="Delcher A.L."/>
            <person name="Delehaunty K."/>
            <person name="Do C.B."/>
            <person name="Ebling H."/>
            <person name="Edwards K."/>
            <person name="Eickbush T."/>
            <person name="Evans J.D."/>
            <person name="Filipski A."/>
            <person name="Findeiss S."/>
            <person name="Freyhult E."/>
            <person name="Fulton L."/>
            <person name="Fulton R."/>
            <person name="Garcia A.C."/>
            <person name="Gardiner A."/>
            <person name="Garfield D.A."/>
            <person name="Garvin B.E."/>
            <person name="Gibson G."/>
            <person name="Gilbert D."/>
            <person name="Gnerre S."/>
            <person name="Godfrey J."/>
            <person name="Good R."/>
            <person name="Gotea V."/>
            <person name="Gravely B."/>
            <person name="Greenberg A.J."/>
            <person name="Griffiths-Jones S."/>
            <person name="Gross S."/>
            <person name="Guigo R."/>
            <person name="Gustafson E.A."/>
            <person name="Haerty W."/>
            <person name="Hahn M.W."/>
            <person name="Halligan D.L."/>
            <person name="Halpern A.L."/>
            <person name="Halter G.M."/>
            <person name="Han M.V."/>
            <person name="Heger A."/>
            <person name="Hillier L."/>
            <person name="Hinrichs A.S."/>
            <person name="Holmes I."/>
            <person name="Hoskins R.A."/>
            <person name="Hubisz M.J."/>
            <person name="Hultmark D."/>
            <person name="Huntley M.A."/>
            <person name="Jaffe D.B."/>
            <person name="Jagadeeshan S."/>
            <person name="Jeck W.R."/>
            <person name="Johnson J."/>
            <person name="Jones C.D."/>
            <person name="Jordan W.C."/>
            <person name="Karpen G.H."/>
            <person name="Kataoka E."/>
            <person name="Keightley P.D."/>
            <person name="Kheradpour P."/>
            <person name="Kirkness E.F."/>
            <person name="Koerich L.B."/>
            <person name="Kristiansen K."/>
            <person name="Kudrna D."/>
            <person name="Kulathinal R.J."/>
            <person name="Kumar S."/>
            <person name="Kwok R."/>
            <person name="Lander E."/>
            <person name="Langley C.H."/>
            <person name="Lapoint R."/>
            <person name="Lazzaro B.P."/>
            <person name="Lee S.J."/>
            <person name="Levesque L."/>
            <person name="Li R."/>
            <person name="Lin C.F."/>
            <person name="Lin M.F."/>
            <person name="Lindblad-Toh K."/>
            <person name="Llopart A."/>
            <person name="Long M."/>
            <person name="Low L."/>
            <person name="Lozovsky E."/>
            <person name="Lu J."/>
            <person name="Luo M."/>
            <person name="Machado C.A."/>
            <person name="Makalowski W."/>
            <person name="Marzo M."/>
            <person name="Matsuda M."/>
            <person name="Matzkin L."/>
            <person name="McAllister B."/>
            <person name="McBride C.S."/>
            <person name="McKernan B."/>
            <person name="McKernan K."/>
            <person name="Mendez-Lago M."/>
            <person name="Minx P."/>
            <person name="Mollenhauer M.U."/>
            <person name="Montooth K."/>
            <person name="Mount S.M."/>
            <person name="Mu X."/>
            <person name="Myers E."/>
            <person name="Negre B."/>
            <person name="Newfeld S."/>
            <person name="Nielsen R."/>
            <person name="Noor M.A."/>
            <person name="O'Grady P."/>
            <person name="Pachter L."/>
            <person name="Papaceit M."/>
            <person name="Parisi M.J."/>
            <person name="Parisi M."/>
            <person name="Parts L."/>
            <person name="Pedersen J.S."/>
            <person name="Pesole G."/>
            <person name="Phillippy A.M."/>
            <person name="Ponting C.P."/>
            <person name="Pop M."/>
            <person name="Porcelli D."/>
            <person name="Powell J.R."/>
            <person name="Prohaska S."/>
            <person name="Pruitt K."/>
            <person name="Puig M."/>
            <person name="Quesneville H."/>
            <person name="Ram K.R."/>
            <person name="Rand D."/>
            <person name="Rasmussen M.D."/>
            <person name="Reed L.K."/>
            <person name="Reenan R."/>
            <person name="Reily A."/>
            <person name="Remington K.A."/>
            <person name="Rieger T.T."/>
            <person name="Ritchie M.G."/>
            <person name="Robin C."/>
            <person name="Rogers Y.H."/>
            <person name="Rohde C."/>
            <person name="Rozas J."/>
            <person name="Rubenfield M.J."/>
            <person name="Ruiz A."/>
            <person name="Russo S."/>
            <person name="Salzberg S.L."/>
            <person name="Sanchez-Gracia A."/>
            <person name="Saranga D.J."/>
            <person name="Sato H."/>
            <person name="Schaeffer S.W."/>
            <person name="Schatz M.C."/>
            <person name="Schlenke T."/>
            <person name="Schwartz R."/>
            <person name="Segarra C."/>
            <person name="Singh R.S."/>
            <person name="Sirot L."/>
            <person name="Sirota M."/>
            <person name="Sisneros N.B."/>
            <person name="Smith C.D."/>
            <person name="Smith T.F."/>
            <person name="Spieth J."/>
            <person name="Stage D.E."/>
            <person name="Stark A."/>
            <person name="Stephan W."/>
            <person name="Strausberg R.L."/>
            <person name="Strempel S."/>
            <person name="Sturgill D."/>
            <person name="Sutton G."/>
            <person name="Sutton G.G."/>
            <person name="Tao W."/>
            <person name="Teichmann S."/>
            <person name="Tobari Y.N."/>
            <person name="Tomimura Y."/>
            <person name="Tsolas J.M."/>
            <person name="Valente V.L."/>
            <person name="Venter E."/>
            <person name="Venter J.C."/>
            <person name="Vicario S."/>
            <person name="Vieira F.G."/>
            <person name="Vilella A.J."/>
            <person name="Villasante A."/>
            <person name="Walenz B."/>
            <person name="Wang J."/>
            <person name="Wasserman M."/>
            <person name="Watts T."/>
            <person name="Wilson D."/>
            <person name="Wilson R.K."/>
            <person name="Wing R.A."/>
            <person name="Wolfner M.F."/>
            <person name="Wong A."/>
            <person name="Wong G.K."/>
            <person name="Wu C.I."/>
            <person name="Wu G."/>
            <person name="Yamamoto D."/>
            <person name="Yang H.P."/>
            <person name="Yang S.P."/>
            <person name="Yorke J.A."/>
            <person name="Yoshida K."/>
            <person name="Zdobnov E."/>
            <person name="Zhang P."/>
            <person name="Zhang Y."/>
            <person name="Zimin A.V."/>
            <person name="Baldwin J."/>
            <person name="Abdouelleil A."/>
            <person name="Abdulkadir J."/>
            <person name="Abebe A."/>
            <person name="Abera B."/>
            <person name="Abreu J."/>
            <person name="Acer S.C."/>
            <person name="Aftuck L."/>
            <person name="Alexander A."/>
            <person name="An P."/>
            <person name="Anderson E."/>
            <person name="Anderson S."/>
            <person name="Arachi H."/>
            <person name="Azer M."/>
            <person name="Bachantsang P."/>
            <person name="Barry A."/>
            <person name="Bayul T."/>
            <person name="Berlin A."/>
            <person name="Bessette D."/>
            <person name="Bloom T."/>
            <person name="Blye J."/>
            <person name="Boguslavskiy L."/>
            <person name="Bonnet C."/>
            <person name="Boukhgalter B."/>
            <person name="Bourzgui I."/>
            <person name="Brown A."/>
            <person name="Cahill P."/>
            <person name="Channer S."/>
            <person name="Cheshatsang Y."/>
            <person name="Chuda L."/>
            <person name="Citroen M."/>
            <person name="Collymore A."/>
            <person name="Cooke P."/>
            <person name="Costello M."/>
            <person name="D'Aco K."/>
            <person name="Daza R."/>
            <person name="De Haan G."/>
            <person name="DeGray S."/>
            <person name="DeMaso C."/>
            <person name="Dhargay N."/>
            <person name="Dooley K."/>
            <person name="Dooley E."/>
            <person name="Doricent M."/>
            <person name="Dorje P."/>
            <person name="Dorjee K."/>
            <person name="Dupes A."/>
            <person name="Elong R."/>
            <person name="Falk J."/>
            <person name="Farina A."/>
            <person name="Faro S."/>
            <person name="Ferguson D."/>
            <person name="Fisher S."/>
            <person name="Foley C.D."/>
            <person name="Franke A."/>
            <person name="Friedrich D."/>
            <person name="Gadbois L."/>
            <person name="Gearin G."/>
            <person name="Gearin C.R."/>
            <person name="Giannoukos G."/>
            <person name="Goode T."/>
            <person name="Graham J."/>
            <person name="Grandbois E."/>
            <person name="Grewal S."/>
            <person name="Gyaltsen K."/>
            <person name="Hafez N."/>
            <person name="Hagos B."/>
            <person name="Hall J."/>
            <person name="Henson C."/>
            <person name="Hollinger A."/>
            <person name="Honan T."/>
            <person name="Huard M.D."/>
            <person name="Hughes L."/>
            <person name="Hurhula B."/>
            <person name="Husby M.E."/>
            <person name="Kamat A."/>
            <person name="Kanga B."/>
            <person name="Kashin S."/>
            <person name="Khazanovich D."/>
            <person name="Kisner P."/>
            <person name="Lance K."/>
            <person name="Lara M."/>
            <person name="Lee W."/>
            <person name="Lennon N."/>
            <person name="Letendre F."/>
            <person name="LeVine R."/>
            <person name="Lipovsky A."/>
            <person name="Liu X."/>
            <person name="Liu J."/>
            <person name="Liu S."/>
            <person name="Lokyitsang T."/>
            <person name="Lokyitsang Y."/>
            <person name="Lubonja R."/>
            <person name="Lui A."/>
            <person name="MacDonald P."/>
            <person name="Magnisalis V."/>
            <person name="Maru K."/>
            <person name="Matthews C."/>
            <person name="McCusker W."/>
            <person name="McDonough S."/>
            <person name="Mehta T."/>
            <person name="Meldrim J."/>
            <person name="Meneus L."/>
            <person name="Mihai O."/>
            <person name="Mihalev A."/>
            <person name="Mihova T."/>
            <person name="Mittelman R."/>
            <person name="Mlenga V."/>
            <person name="Montmayeur A."/>
            <person name="Mulrain L."/>
            <person name="Navidi A."/>
            <person name="Naylor J."/>
            <person name="Negash T."/>
            <person name="Nguyen T."/>
            <person name="Nguyen N."/>
            <person name="Nicol R."/>
            <person name="Norbu C."/>
            <person name="Norbu N."/>
            <person name="Novod N."/>
            <person name="O'Neill B."/>
            <person name="Osman S."/>
            <person name="Markiewicz E."/>
            <person name="Oyono O.L."/>
            <person name="Patti C."/>
            <person name="Phunkhang P."/>
            <person name="Pierre F."/>
            <person name="Priest M."/>
            <person name="Raghuraman S."/>
            <person name="Rege F."/>
            <person name="Reyes R."/>
            <person name="Rise C."/>
            <person name="Rogov P."/>
            <person name="Ross K."/>
            <person name="Ryan E."/>
            <person name="Settipalli S."/>
            <person name="Shea T."/>
            <person name="Sherpa N."/>
            <person name="Shi L."/>
            <person name="Shih D."/>
            <person name="Sparrow T."/>
            <person name="Spaulding J."/>
            <person name="Stalker J."/>
            <person name="Stange-Thomann N."/>
            <person name="Stavropoulos S."/>
            <person name="Stone C."/>
            <person name="Strader C."/>
            <person name="Tesfaye S."/>
            <person name="Thomson T."/>
            <person name="Thoulutsang Y."/>
            <person name="Thoulutsang D."/>
            <person name="Topham K."/>
            <person name="Topping I."/>
            <person name="Tsamla T."/>
            <person name="Vassiliev H."/>
            <person name="Vo A."/>
            <person name="Wangchuk T."/>
            <person name="Wangdi T."/>
            <person name="Weiand M."/>
            <person name="Wilkinson J."/>
            <person name="Wilson A."/>
            <person name="Yadav S."/>
            <person name="Young G."/>
            <person name="Yu Q."/>
            <person name="Zembek L."/>
            <person name="Zhong D."/>
            <person name="Zimmer A."/>
            <person name="Zwirko Z."/>
            <person name="Jaffe D.B."/>
            <person name="Alvarez P."/>
            <person name="Brockman W."/>
            <person name="Butler J."/>
            <person name="Chin C."/>
            <person name="Gnerre S."/>
            <person name="Grabherr M."/>
            <person name="Kleber M."/>
            <person name="Mauceli E."/>
            <person name="MacCallum I."/>
        </authorList>
    </citation>
    <scope>NUCLEOTIDE SEQUENCE [LARGE SCALE GENOMIC DNA]</scope>
    <source>
        <strain evidence="3">Tucson 15287-2541.00</strain>
    </source>
</reference>
<dbReference type="KEGG" id="dgr:6564411"/>
<protein>
    <submittedName>
        <fullName evidence="2">GH17218</fullName>
    </submittedName>
</protein>
<evidence type="ECO:0000313" key="2">
    <source>
        <dbReference type="EMBL" id="EDV92852.1"/>
    </source>
</evidence>
<sequence>MRELDNILNASETYADRLTAFLQLKTAPKPKQSNTPFVLGGCDFSFDFDVDLVELLPKAQPAAAKEAEPECEEHTLREIINESPNSANSKAARPEQTKAAVALLPAKENVTTSQMRVIRSPSRSVRRSIPGSDRLRRVAIQRRSRSCGHRNLLKEFNNAYANNSSFLPTQSSTPLTDNQPAAESEKQTILSEASPPERSAPKPLLEHFEDSHELSNSAQSNSSISQQSMQRQSMSDSNIKRRTFTIEVGPRPGQLLLLPSGKKQLSPSNSVCNVSLRQSCMRPRSSADQSKLSVAPARRTLSVPSSEPEYIVPESPQLDLQQVVQNLTRNSSLATTPFMVVPMACLNAKPTNEQVKAGPSTVTPTARVTNRSIQTSCREIDLNEILTEDESDEEQQVASARGSSIQLLDLHYSRSKDSRRRSNRRTRQAVLNKPLQPAINGEKFAQELARISNYEVLDLRKRRYRAKQHPFNGHRERSIEQLTLPHKIPAAATLSSPHKISAAATTSGSDSDFLFNRKSMPSPPAPPLDFMDRSLHQRRSRLSRHETYMVRNLKTFGFSLI</sequence>
<organism evidence="3">
    <name type="scientific">Drosophila grimshawi</name>
    <name type="common">Hawaiian fruit fly</name>
    <name type="synonym">Idiomyia grimshawi</name>
    <dbReference type="NCBI Taxonomy" id="7222"/>
    <lineage>
        <taxon>Eukaryota</taxon>
        <taxon>Metazoa</taxon>
        <taxon>Ecdysozoa</taxon>
        <taxon>Arthropoda</taxon>
        <taxon>Hexapoda</taxon>
        <taxon>Insecta</taxon>
        <taxon>Pterygota</taxon>
        <taxon>Neoptera</taxon>
        <taxon>Endopterygota</taxon>
        <taxon>Diptera</taxon>
        <taxon>Brachycera</taxon>
        <taxon>Muscomorpha</taxon>
        <taxon>Ephydroidea</taxon>
        <taxon>Drosophilidae</taxon>
        <taxon>Drosophila</taxon>
        <taxon>Hawaiian Drosophila</taxon>
    </lineage>
</organism>
<feature type="region of interest" description="Disordered" evidence="1">
    <location>
        <begin position="164"/>
        <end position="238"/>
    </location>
</feature>
<feature type="compositionally biased region" description="Polar residues" evidence="1">
    <location>
        <begin position="164"/>
        <end position="191"/>
    </location>
</feature>
<dbReference type="STRING" id="7222.B4JHU4"/>
<feature type="compositionally biased region" description="Low complexity" evidence="1">
    <location>
        <begin position="215"/>
        <end position="237"/>
    </location>
</feature>
<dbReference type="PhylomeDB" id="B4JHU4"/>
<name>B4JHU4_DROGR</name>
<accession>B4JHU4</accession>
<dbReference type="EMBL" id="CH916369">
    <property type="protein sequence ID" value="EDV92852.1"/>
    <property type="molecule type" value="Genomic_DNA"/>
</dbReference>